<dbReference type="InterPro" id="IPR000594">
    <property type="entry name" value="ThiF_NAD_FAD-bd"/>
</dbReference>
<evidence type="ECO:0000259" key="1">
    <source>
        <dbReference type="Pfam" id="PF00899"/>
    </source>
</evidence>
<dbReference type="HOGENOM" id="CLU_013325_10_4_9"/>
<keyword evidence="3" id="KW-1185">Reference proteome</keyword>
<dbReference type="Pfam" id="PF00899">
    <property type="entry name" value="ThiF"/>
    <property type="match status" value="1"/>
</dbReference>
<proteinExistence type="predicted"/>
<reference evidence="2 3" key="1">
    <citation type="submission" date="2011-05" db="EMBL/GenBank/DDBJ databases">
        <title>Complete sequence of Desulfotomaculum carboxydivorans CO-1-SRB.</title>
        <authorList>
            <consortium name="US DOE Joint Genome Institute"/>
            <person name="Lucas S."/>
            <person name="Han J."/>
            <person name="Lapidus A."/>
            <person name="Cheng J.-F."/>
            <person name="Goodwin L."/>
            <person name="Pitluck S."/>
            <person name="Peters L."/>
            <person name="Mikhailova N."/>
            <person name="Lu M."/>
            <person name="Han C."/>
            <person name="Tapia R."/>
            <person name="Land M."/>
            <person name="Hauser L."/>
            <person name="Kyrpides N."/>
            <person name="Ivanova N."/>
            <person name="Pagani I."/>
            <person name="Stams A."/>
            <person name="Plugge C."/>
            <person name="Muyzer G."/>
            <person name="Kuever J."/>
            <person name="Parshina S."/>
            <person name="Ivanova A."/>
            <person name="Nazina T."/>
            <person name="Woyke T."/>
        </authorList>
    </citation>
    <scope>NUCLEOTIDE SEQUENCE [LARGE SCALE GENOMIC DNA]</scope>
    <source>
        <strain evidence="3">DSM 14880 / VKM B-2319 / CO-1-SRB</strain>
    </source>
</reference>
<evidence type="ECO:0000313" key="2">
    <source>
        <dbReference type="EMBL" id="AEF92968.1"/>
    </source>
</evidence>
<dbReference type="KEGG" id="dca:Desca_0063"/>
<evidence type="ECO:0000313" key="3">
    <source>
        <dbReference type="Proteomes" id="UP000009226"/>
    </source>
</evidence>
<accession>F6B4E5</accession>
<dbReference type="GO" id="GO:0061503">
    <property type="term" value="F:tRNA threonylcarbamoyladenosine dehydratase"/>
    <property type="evidence" value="ECO:0007669"/>
    <property type="project" value="TreeGrafter"/>
</dbReference>
<dbReference type="PANTHER" id="PTHR43267">
    <property type="entry name" value="TRNA THREONYLCARBAMOYLADENOSINE DEHYDRATASE"/>
    <property type="match status" value="1"/>
</dbReference>
<feature type="domain" description="THIF-type NAD/FAD binding fold" evidence="1">
    <location>
        <begin position="11"/>
        <end position="154"/>
    </location>
</feature>
<dbReference type="NCBIfam" id="NF006395">
    <property type="entry name" value="PRK08644.1"/>
    <property type="match status" value="1"/>
</dbReference>
<name>F6B4E5_DESCC</name>
<protein>
    <submittedName>
        <fullName evidence="2">Thiamine biosynthesis protein ThiF</fullName>
    </submittedName>
</protein>
<organism evidence="2 3">
    <name type="scientific">Desulfotomaculum nigrificans (strain DSM 14880 / VKM B-2319 / CO-1-SRB)</name>
    <name type="common">Desulfotomaculum carboxydivorans</name>
    <dbReference type="NCBI Taxonomy" id="868595"/>
    <lineage>
        <taxon>Bacteria</taxon>
        <taxon>Bacillati</taxon>
        <taxon>Bacillota</taxon>
        <taxon>Clostridia</taxon>
        <taxon>Eubacteriales</taxon>
        <taxon>Desulfotomaculaceae</taxon>
        <taxon>Desulfotomaculum</taxon>
    </lineage>
</organism>
<gene>
    <name evidence="2" type="ordered locus">Desca_0063</name>
</gene>
<dbReference type="GO" id="GO:0008641">
    <property type="term" value="F:ubiquitin-like modifier activating enzyme activity"/>
    <property type="evidence" value="ECO:0007669"/>
    <property type="project" value="InterPro"/>
</dbReference>
<dbReference type="Proteomes" id="UP000009226">
    <property type="component" value="Chromosome"/>
</dbReference>
<dbReference type="InterPro" id="IPR045886">
    <property type="entry name" value="ThiF/MoeB/HesA"/>
</dbReference>
<sequence>MNEFAKALAVALGPEGLNKVQRVKIGIAGTGGLGSNCAQFLVRSGFRKFRLVDFDRVEYSNLNRQFFFNRQVGQPKVEALKQNLLEINKDIEVEVLPAKIEAYNVAELFADCDAVIEALDRPEYKKLVVEAYLNSGKLLVAASGLAGYGKTDGITIHKIKDKFFIVGDLVSEVTTDCPPLAPGVIVTAAKQADVVLNYFLTK</sequence>
<dbReference type="Gene3D" id="3.40.50.720">
    <property type="entry name" value="NAD(P)-binding Rossmann-like Domain"/>
    <property type="match status" value="1"/>
</dbReference>
<dbReference type="InterPro" id="IPR012729">
    <property type="entry name" value="ThiF_fam2"/>
</dbReference>
<dbReference type="AlphaFoldDB" id="F6B4E5"/>
<dbReference type="STRING" id="868595.Desca_0063"/>
<dbReference type="GO" id="GO:0061504">
    <property type="term" value="P:cyclic threonylcarbamoyladenosine biosynthetic process"/>
    <property type="evidence" value="ECO:0007669"/>
    <property type="project" value="TreeGrafter"/>
</dbReference>
<dbReference type="EMBL" id="CP002736">
    <property type="protein sequence ID" value="AEF92968.1"/>
    <property type="molecule type" value="Genomic_DNA"/>
</dbReference>
<dbReference type="RefSeq" id="WP_003540749.1">
    <property type="nucleotide sequence ID" value="NC_015565.1"/>
</dbReference>
<dbReference type="NCBIfam" id="TIGR02354">
    <property type="entry name" value="thiF_fam2"/>
    <property type="match status" value="1"/>
</dbReference>
<dbReference type="SUPFAM" id="SSF69572">
    <property type="entry name" value="Activating enzymes of the ubiquitin-like proteins"/>
    <property type="match status" value="1"/>
</dbReference>
<dbReference type="PANTHER" id="PTHR43267:SF3">
    <property type="entry name" value="THIF PROTEIN"/>
    <property type="match status" value="1"/>
</dbReference>
<dbReference type="InterPro" id="IPR035985">
    <property type="entry name" value="Ubiquitin-activating_enz"/>
</dbReference>
<dbReference type="eggNOG" id="COG0476">
    <property type="taxonomic scope" value="Bacteria"/>
</dbReference>